<feature type="domain" description="PIN" evidence="8">
    <location>
        <begin position="4"/>
        <end position="119"/>
    </location>
</feature>
<evidence type="ECO:0000256" key="3">
    <source>
        <dbReference type="ARBA" id="ARBA00022722"/>
    </source>
</evidence>
<comment type="cofactor">
    <cofactor evidence="1">
        <name>Mg(2+)</name>
        <dbReference type="ChEBI" id="CHEBI:18420"/>
    </cofactor>
</comment>
<evidence type="ECO:0000256" key="7">
    <source>
        <dbReference type="ARBA" id="ARBA00038093"/>
    </source>
</evidence>
<reference evidence="9 10" key="1">
    <citation type="submission" date="2013-12" db="EMBL/GenBank/DDBJ databases">
        <title>Complete genome sequence of Rhizobium etli bv. mimosae IE4771.</title>
        <authorList>
            <person name="Bustos P."/>
            <person name="Santamaria R.I."/>
            <person name="Lozano L."/>
            <person name="Ormeno-Orrillo E."/>
            <person name="Rogel M.A."/>
            <person name="Romero D."/>
            <person name="Cevallos M.A."/>
            <person name="Martinez-Romero E."/>
            <person name="Gonzalez V."/>
        </authorList>
    </citation>
    <scope>NUCLEOTIDE SEQUENCE [LARGE SCALE GENOMIC DNA]</scope>
    <source>
        <strain evidence="9 10">IE4771</strain>
    </source>
</reference>
<dbReference type="PANTHER" id="PTHR33653">
    <property type="entry name" value="RIBONUCLEASE VAPC2"/>
    <property type="match status" value="1"/>
</dbReference>
<evidence type="ECO:0000256" key="5">
    <source>
        <dbReference type="ARBA" id="ARBA00022801"/>
    </source>
</evidence>
<name>A0A060I504_RHIET</name>
<keyword evidence="6" id="KW-0460">Magnesium</keyword>
<dbReference type="GO" id="GO:0046872">
    <property type="term" value="F:metal ion binding"/>
    <property type="evidence" value="ECO:0007669"/>
    <property type="project" value="UniProtKB-KW"/>
</dbReference>
<evidence type="ECO:0000313" key="9">
    <source>
        <dbReference type="EMBL" id="AIC28839.1"/>
    </source>
</evidence>
<dbReference type="OrthoDB" id="9800524at2"/>
<dbReference type="SUPFAM" id="SSF88723">
    <property type="entry name" value="PIN domain-like"/>
    <property type="match status" value="1"/>
</dbReference>
<protein>
    <submittedName>
        <fullName evidence="9">PIN/PilT domain-containing protein</fullName>
    </submittedName>
</protein>
<dbReference type="GO" id="GO:0004518">
    <property type="term" value="F:nuclease activity"/>
    <property type="evidence" value="ECO:0007669"/>
    <property type="project" value="UniProtKB-KW"/>
</dbReference>
<dbReference type="KEGG" id="rei:IE4771_CH03770"/>
<evidence type="ECO:0000256" key="2">
    <source>
        <dbReference type="ARBA" id="ARBA00022649"/>
    </source>
</evidence>
<keyword evidence="4" id="KW-0479">Metal-binding</keyword>
<dbReference type="Gene3D" id="3.40.50.1010">
    <property type="entry name" value="5'-nuclease"/>
    <property type="match status" value="1"/>
</dbReference>
<dbReference type="Pfam" id="PF01850">
    <property type="entry name" value="PIN"/>
    <property type="match status" value="1"/>
</dbReference>
<keyword evidence="3" id="KW-0540">Nuclease</keyword>
<dbReference type="HOGENOM" id="CLU_137728_0_0_5"/>
<keyword evidence="5" id="KW-0378">Hydrolase</keyword>
<evidence type="ECO:0000256" key="4">
    <source>
        <dbReference type="ARBA" id="ARBA00022723"/>
    </source>
</evidence>
<dbReference type="InterPro" id="IPR050556">
    <property type="entry name" value="Type_II_TA_system_RNase"/>
</dbReference>
<accession>A0A060I504</accession>
<keyword evidence="2" id="KW-1277">Toxin-antitoxin system</keyword>
<dbReference type="RefSeq" id="WP_038691104.1">
    <property type="nucleotide sequence ID" value="NZ_CP006986.1"/>
</dbReference>
<dbReference type="GO" id="GO:0016787">
    <property type="term" value="F:hydrolase activity"/>
    <property type="evidence" value="ECO:0007669"/>
    <property type="project" value="UniProtKB-KW"/>
</dbReference>
<evidence type="ECO:0000259" key="8">
    <source>
        <dbReference type="Pfam" id="PF01850"/>
    </source>
</evidence>
<dbReference type="PANTHER" id="PTHR33653:SF1">
    <property type="entry name" value="RIBONUCLEASE VAPC2"/>
    <property type="match status" value="1"/>
</dbReference>
<evidence type="ECO:0000313" key="10">
    <source>
        <dbReference type="Proteomes" id="UP000027180"/>
    </source>
</evidence>
<dbReference type="CDD" id="cd09881">
    <property type="entry name" value="PIN_VapC4-5_FitB-like"/>
    <property type="match status" value="1"/>
</dbReference>
<sequence length="138" mass="15799">MTSVLIDTNIFIDIFGPDNPFREWSTRALSTLRPDSQFIMTPVVWAELASMSPREETLVFLLSRLNLIREALPFSAAYRAGMAHAQYRRSGGLRERTLPDFFIGAHALVRSHRLLTRDGARYRSYFPDLDIISPETHS</sequence>
<dbReference type="InterPro" id="IPR002716">
    <property type="entry name" value="PIN_dom"/>
</dbReference>
<proteinExistence type="inferred from homology"/>
<dbReference type="AlphaFoldDB" id="A0A060I504"/>
<gene>
    <name evidence="9" type="ORF">IE4771_CH03770</name>
</gene>
<dbReference type="InterPro" id="IPR029060">
    <property type="entry name" value="PIN-like_dom_sf"/>
</dbReference>
<organism evidence="9 10">
    <name type="scientific">Rhizobium etli bv. mimosae str. IE4771</name>
    <dbReference type="NCBI Taxonomy" id="1432050"/>
    <lineage>
        <taxon>Bacteria</taxon>
        <taxon>Pseudomonadati</taxon>
        <taxon>Pseudomonadota</taxon>
        <taxon>Alphaproteobacteria</taxon>
        <taxon>Hyphomicrobiales</taxon>
        <taxon>Rhizobiaceae</taxon>
        <taxon>Rhizobium/Agrobacterium group</taxon>
        <taxon>Rhizobium</taxon>
    </lineage>
</organism>
<dbReference type="EMBL" id="CP006986">
    <property type="protein sequence ID" value="AIC28839.1"/>
    <property type="molecule type" value="Genomic_DNA"/>
</dbReference>
<evidence type="ECO:0000256" key="6">
    <source>
        <dbReference type="ARBA" id="ARBA00022842"/>
    </source>
</evidence>
<evidence type="ECO:0000256" key="1">
    <source>
        <dbReference type="ARBA" id="ARBA00001946"/>
    </source>
</evidence>
<dbReference type="Proteomes" id="UP000027180">
    <property type="component" value="Chromosome"/>
</dbReference>
<comment type="similarity">
    <text evidence="7">Belongs to the PINc/VapC protein family.</text>
</comment>